<feature type="region of interest" description="Disordered" evidence="1">
    <location>
        <begin position="69"/>
        <end position="89"/>
    </location>
</feature>
<dbReference type="InParanoid" id="A0A165P890"/>
<keyword evidence="3" id="KW-1185">Reference proteome</keyword>
<name>A0A165P890_EXIGL</name>
<feature type="compositionally biased region" description="Basic and acidic residues" evidence="1">
    <location>
        <begin position="80"/>
        <end position="89"/>
    </location>
</feature>
<evidence type="ECO:0000256" key="1">
    <source>
        <dbReference type="SAM" id="MobiDB-lite"/>
    </source>
</evidence>
<dbReference type="OrthoDB" id="3264554at2759"/>
<dbReference type="EMBL" id="KV425891">
    <property type="protein sequence ID" value="KZW01784.1"/>
    <property type="molecule type" value="Genomic_DNA"/>
</dbReference>
<accession>A0A165P890</accession>
<organism evidence="2 3">
    <name type="scientific">Exidia glandulosa HHB12029</name>
    <dbReference type="NCBI Taxonomy" id="1314781"/>
    <lineage>
        <taxon>Eukaryota</taxon>
        <taxon>Fungi</taxon>
        <taxon>Dikarya</taxon>
        <taxon>Basidiomycota</taxon>
        <taxon>Agaricomycotina</taxon>
        <taxon>Agaricomycetes</taxon>
        <taxon>Auriculariales</taxon>
        <taxon>Exidiaceae</taxon>
        <taxon>Exidia</taxon>
    </lineage>
</organism>
<protein>
    <submittedName>
        <fullName evidence="2">Uncharacterized protein</fullName>
    </submittedName>
</protein>
<evidence type="ECO:0000313" key="2">
    <source>
        <dbReference type="EMBL" id="KZW01784.1"/>
    </source>
</evidence>
<reference evidence="2 3" key="1">
    <citation type="journal article" date="2016" name="Mol. Biol. Evol.">
        <title>Comparative Genomics of Early-Diverging Mushroom-Forming Fungi Provides Insights into the Origins of Lignocellulose Decay Capabilities.</title>
        <authorList>
            <person name="Nagy L.G."/>
            <person name="Riley R."/>
            <person name="Tritt A."/>
            <person name="Adam C."/>
            <person name="Daum C."/>
            <person name="Floudas D."/>
            <person name="Sun H."/>
            <person name="Yadav J.S."/>
            <person name="Pangilinan J."/>
            <person name="Larsson K.H."/>
            <person name="Matsuura K."/>
            <person name="Barry K."/>
            <person name="Labutti K."/>
            <person name="Kuo R."/>
            <person name="Ohm R.A."/>
            <person name="Bhattacharya S.S."/>
            <person name="Shirouzu T."/>
            <person name="Yoshinaga Y."/>
            <person name="Martin F.M."/>
            <person name="Grigoriev I.V."/>
            <person name="Hibbett D.S."/>
        </authorList>
    </citation>
    <scope>NUCLEOTIDE SEQUENCE [LARGE SCALE GENOMIC DNA]</scope>
    <source>
        <strain evidence="2 3">HHB12029</strain>
    </source>
</reference>
<sequence>MSVYDQGTERVSGQQQLPRKVEKDFGAKNTEGGPTLMSGTDKSHATGDSIVPQKMQEVVPEFLERALPNAIHDTSGAAPQKEKSFFRQP</sequence>
<proteinExistence type="predicted"/>
<dbReference type="Proteomes" id="UP000077266">
    <property type="component" value="Unassembled WGS sequence"/>
</dbReference>
<gene>
    <name evidence="2" type="ORF">EXIGLDRAFT_829721</name>
</gene>
<feature type="region of interest" description="Disordered" evidence="1">
    <location>
        <begin position="1"/>
        <end position="54"/>
    </location>
</feature>
<evidence type="ECO:0000313" key="3">
    <source>
        <dbReference type="Proteomes" id="UP000077266"/>
    </source>
</evidence>
<dbReference type="AlphaFoldDB" id="A0A165P890"/>